<dbReference type="InterPro" id="IPR036779">
    <property type="entry name" value="LysM_dom_sf"/>
</dbReference>
<dbReference type="Gene3D" id="3.10.350.10">
    <property type="entry name" value="LysM domain"/>
    <property type="match status" value="1"/>
</dbReference>
<dbReference type="SMART" id="SM00257">
    <property type="entry name" value="LysM"/>
    <property type="match status" value="1"/>
</dbReference>
<dbReference type="InterPro" id="IPR019734">
    <property type="entry name" value="TPR_rpt"/>
</dbReference>
<feature type="domain" description="LysM" evidence="5">
    <location>
        <begin position="109"/>
        <end position="156"/>
    </location>
</feature>
<dbReference type="InterPro" id="IPR018392">
    <property type="entry name" value="LysM"/>
</dbReference>
<dbReference type="HOGENOM" id="CLU_070514_0_0_4"/>
<evidence type="ECO:0000256" key="2">
    <source>
        <dbReference type="ARBA" id="ARBA00022803"/>
    </source>
</evidence>
<gene>
    <name evidence="6" type="ordered locus">azo0897</name>
</gene>
<evidence type="ECO:0000256" key="4">
    <source>
        <dbReference type="SAM" id="MobiDB-lite"/>
    </source>
</evidence>
<dbReference type="EMBL" id="AM406670">
    <property type="protein sequence ID" value="CAL93514.1"/>
    <property type="molecule type" value="Genomic_DNA"/>
</dbReference>
<dbReference type="eggNOG" id="COG1652">
    <property type="taxonomic scope" value="Bacteria"/>
</dbReference>
<dbReference type="Pfam" id="PF07719">
    <property type="entry name" value="TPR_2"/>
    <property type="match status" value="1"/>
</dbReference>
<protein>
    <submittedName>
        <fullName evidence="6">Hypothetical secreted protein</fullName>
    </submittedName>
</protein>
<dbReference type="InterPro" id="IPR011990">
    <property type="entry name" value="TPR-like_helical_dom_sf"/>
</dbReference>
<name>A1K3V9_AZOSB</name>
<organism evidence="6 7">
    <name type="scientific">Azoarcus sp. (strain BH72)</name>
    <dbReference type="NCBI Taxonomy" id="418699"/>
    <lineage>
        <taxon>Bacteria</taxon>
        <taxon>Pseudomonadati</taxon>
        <taxon>Pseudomonadota</taxon>
        <taxon>Betaproteobacteria</taxon>
        <taxon>Rhodocyclales</taxon>
        <taxon>Zoogloeaceae</taxon>
        <taxon>Azoarcus</taxon>
    </lineage>
</organism>
<dbReference type="RefSeq" id="WP_011764631.1">
    <property type="nucleotide sequence ID" value="NC_008702.1"/>
</dbReference>
<dbReference type="KEGG" id="azo:azo0897"/>
<keyword evidence="1" id="KW-0677">Repeat</keyword>
<proteinExistence type="predicted"/>
<dbReference type="Gene3D" id="1.25.40.10">
    <property type="entry name" value="Tetratricopeptide repeat domain"/>
    <property type="match status" value="1"/>
</dbReference>
<feature type="repeat" description="TPR" evidence="3">
    <location>
        <begin position="232"/>
        <end position="265"/>
    </location>
</feature>
<dbReference type="Pfam" id="PF01476">
    <property type="entry name" value="LysM"/>
    <property type="match status" value="1"/>
</dbReference>
<reference evidence="6 7" key="1">
    <citation type="journal article" date="2006" name="Nat. Biotechnol.">
        <title>Complete genome of the mutualistic, N2-fixing grass endophyte Azoarcus sp. strain BH72.</title>
        <authorList>
            <person name="Krause A."/>
            <person name="Ramakumar A."/>
            <person name="Bartels D."/>
            <person name="Battistoni F."/>
            <person name="Bekel T."/>
            <person name="Boch J."/>
            <person name="Boehm M."/>
            <person name="Friedrich F."/>
            <person name="Hurek T."/>
            <person name="Krause L."/>
            <person name="Linke B."/>
            <person name="McHardy A.C."/>
            <person name="Sarkar A."/>
            <person name="Schneiker S."/>
            <person name="Syed A.A."/>
            <person name="Thauer R."/>
            <person name="Vorhoelter F.-J."/>
            <person name="Weidner S."/>
            <person name="Puehler A."/>
            <person name="Reinhold-Hurek B."/>
            <person name="Kaiser O."/>
            <person name="Goesmann A."/>
        </authorList>
    </citation>
    <scope>NUCLEOTIDE SEQUENCE [LARGE SCALE GENOMIC DNA]</scope>
    <source>
        <strain evidence="6 7">BH72</strain>
    </source>
</reference>
<feature type="repeat" description="TPR" evidence="3">
    <location>
        <begin position="280"/>
        <end position="313"/>
    </location>
</feature>
<feature type="compositionally biased region" description="Low complexity" evidence="4">
    <location>
        <begin position="32"/>
        <end position="49"/>
    </location>
</feature>
<dbReference type="PROSITE" id="PS50005">
    <property type="entry name" value="TPR"/>
    <property type="match status" value="2"/>
</dbReference>
<dbReference type="InterPro" id="IPR013105">
    <property type="entry name" value="TPR_2"/>
</dbReference>
<sequence>MDRIPRLAPFVFLLALHGCAGLGSGGNGTDSQGAVQPAAPAAETPQAGARSVPVRDLRWIIDRLQDGQLAEGREALVGYLRREPGNPTARSLLQQIDTDPVALLGRNYTTYTLRPGETLGEIAGRHLGDPLRFVALARYNGIERARSVVAGQSLKIPAGRGGVAASAPPPATEADVVPAEERAEQFQKRIEAELAAGRIDSANAAIEQARAESPGGSGWNGWLDPLARRARALAFQQRGLAQLDRRQHEAAYDSLGQALALEPDLQPATRQRQAVRGKLVAEYHEAAVVRYRNQQLDEAIALWDKALKLDPGFEPARGYRTRALELKRRLQALGAAGNG</sequence>
<accession>A1K3V9</accession>
<dbReference type="STRING" id="62928.azo0897"/>
<feature type="region of interest" description="Disordered" evidence="4">
    <location>
        <begin position="28"/>
        <end position="49"/>
    </location>
</feature>
<evidence type="ECO:0000256" key="3">
    <source>
        <dbReference type="PROSITE-ProRule" id="PRU00339"/>
    </source>
</evidence>
<evidence type="ECO:0000256" key="1">
    <source>
        <dbReference type="ARBA" id="ARBA00022737"/>
    </source>
</evidence>
<dbReference type="AlphaFoldDB" id="A1K3V9"/>
<dbReference type="SUPFAM" id="SSF54106">
    <property type="entry name" value="LysM domain"/>
    <property type="match status" value="1"/>
</dbReference>
<dbReference type="SUPFAM" id="SSF48452">
    <property type="entry name" value="TPR-like"/>
    <property type="match status" value="1"/>
</dbReference>
<keyword evidence="2 3" id="KW-0802">TPR repeat</keyword>
<dbReference type="SMART" id="SM00028">
    <property type="entry name" value="TPR"/>
    <property type="match status" value="2"/>
</dbReference>
<dbReference type="CDD" id="cd00118">
    <property type="entry name" value="LysM"/>
    <property type="match status" value="1"/>
</dbReference>
<dbReference type="Proteomes" id="UP000002588">
    <property type="component" value="Chromosome"/>
</dbReference>
<keyword evidence="7" id="KW-1185">Reference proteome</keyword>
<evidence type="ECO:0000259" key="5">
    <source>
        <dbReference type="PROSITE" id="PS51782"/>
    </source>
</evidence>
<evidence type="ECO:0000313" key="7">
    <source>
        <dbReference type="Proteomes" id="UP000002588"/>
    </source>
</evidence>
<evidence type="ECO:0000313" key="6">
    <source>
        <dbReference type="EMBL" id="CAL93514.1"/>
    </source>
</evidence>
<dbReference type="PROSITE" id="PS51782">
    <property type="entry name" value="LYSM"/>
    <property type="match status" value="1"/>
</dbReference>